<accession>A0A511V603</accession>
<name>A0A511V603_9BACL</name>
<feature type="transmembrane region" description="Helical" evidence="6">
    <location>
        <begin position="348"/>
        <end position="369"/>
    </location>
</feature>
<evidence type="ECO:0000313" key="7">
    <source>
        <dbReference type="EMBL" id="GEN34179.1"/>
    </source>
</evidence>
<dbReference type="AlphaFoldDB" id="A0A511V603"/>
<feature type="transmembrane region" description="Helical" evidence="6">
    <location>
        <begin position="131"/>
        <end position="152"/>
    </location>
</feature>
<gene>
    <name evidence="7" type="ORF">ADA01nite_16390</name>
</gene>
<feature type="transmembrane region" description="Helical" evidence="6">
    <location>
        <begin position="6"/>
        <end position="24"/>
    </location>
</feature>
<sequence length="376" mass="42635">MFAAFMSFVAVFGMIATGRYELAIMLPKKEKDALNVLALTTVLILFCSIIVTILMLSFDEQIASLLQNPNLRYCLYLVGIYIFFYSSFQAFTYWSNRKKQFQRLALAKVTVALVTGALSIIFGFFTALPFGLVIGALVGQGIGTLLYLTVILKEDHIRFRWITRSRMMRNASRFRNFPKLNLPHAFSDVLQANGIVFLISTFHGTSELGAYSLTMRVVQTPITLIGAAFAQVFYQKAVEVYRDDEDLQNFVKNSVRRLFFIGLPIFLGIFLVSPFLFGFLFGEEWKEAGIYAQILAPYMFIKFIVSPVSQLPSILDQQRTAFRYGVLFNFSIIVFVMAASAISHDMGTTITVMSCVGFFFTLGYGFLLFNMTRMKR</sequence>
<keyword evidence="4 6" id="KW-1133">Transmembrane helix</keyword>
<keyword evidence="5 6" id="KW-0472">Membrane</keyword>
<feature type="transmembrane region" description="Helical" evidence="6">
    <location>
        <begin position="258"/>
        <end position="282"/>
    </location>
</feature>
<organism evidence="7 8">
    <name type="scientific">Aneurinibacillus danicus</name>
    <dbReference type="NCBI Taxonomy" id="267746"/>
    <lineage>
        <taxon>Bacteria</taxon>
        <taxon>Bacillati</taxon>
        <taxon>Bacillota</taxon>
        <taxon>Bacilli</taxon>
        <taxon>Bacillales</taxon>
        <taxon>Paenibacillaceae</taxon>
        <taxon>Aneurinibacillus group</taxon>
        <taxon>Aneurinibacillus</taxon>
    </lineage>
</organism>
<keyword evidence="8" id="KW-1185">Reference proteome</keyword>
<proteinExistence type="predicted"/>
<dbReference type="Pfam" id="PF13440">
    <property type="entry name" value="Polysacc_synt_3"/>
    <property type="match status" value="1"/>
</dbReference>
<evidence type="ECO:0000256" key="3">
    <source>
        <dbReference type="ARBA" id="ARBA00022692"/>
    </source>
</evidence>
<dbReference type="PANTHER" id="PTHR30250">
    <property type="entry name" value="PST FAMILY PREDICTED COLANIC ACID TRANSPORTER"/>
    <property type="match status" value="1"/>
</dbReference>
<dbReference type="EMBL" id="BJXX01000068">
    <property type="protein sequence ID" value="GEN34179.1"/>
    <property type="molecule type" value="Genomic_DNA"/>
</dbReference>
<evidence type="ECO:0000256" key="6">
    <source>
        <dbReference type="SAM" id="Phobius"/>
    </source>
</evidence>
<feature type="transmembrane region" description="Helical" evidence="6">
    <location>
        <begin position="105"/>
        <end position="125"/>
    </location>
</feature>
<dbReference type="GO" id="GO:0005886">
    <property type="term" value="C:plasma membrane"/>
    <property type="evidence" value="ECO:0007669"/>
    <property type="project" value="UniProtKB-SubCell"/>
</dbReference>
<dbReference type="InterPro" id="IPR050833">
    <property type="entry name" value="Poly_Biosynth_Transport"/>
</dbReference>
<keyword evidence="3 6" id="KW-0812">Transmembrane</keyword>
<evidence type="ECO:0000256" key="4">
    <source>
        <dbReference type="ARBA" id="ARBA00022989"/>
    </source>
</evidence>
<dbReference type="PANTHER" id="PTHR30250:SF28">
    <property type="entry name" value="POLYSACCHARIDE BIOSYNTHESIS PROTEIN"/>
    <property type="match status" value="1"/>
</dbReference>
<protein>
    <submittedName>
        <fullName evidence="7">Uncharacterized protein</fullName>
    </submittedName>
</protein>
<dbReference type="Proteomes" id="UP000321157">
    <property type="component" value="Unassembled WGS sequence"/>
</dbReference>
<evidence type="ECO:0000256" key="1">
    <source>
        <dbReference type="ARBA" id="ARBA00004651"/>
    </source>
</evidence>
<evidence type="ECO:0000313" key="8">
    <source>
        <dbReference type="Proteomes" id="UP000321157"/>
    </source>
</evidence>
<feature type="transmembrane region" description="Helical" evidence="6">
    <location>
        <begin position="288"/>
        <end position="309"/>
    </location>
</feature>
<evidence type="ECO:0000256" key="2">
    <source>
        <dbReference type="ARBA" id="ARBA00022475"/>
    </source>
</evidence>
<feature type="transmembrane region" description="Helical" evidence="6">
    <location>
        <begin position="70"/>
        <end position="93"/>
    </location>
</feature>
<keyword evidence="2" id="KW-1003">Cell membrane</keyword>
<feature type="transmembrane region" description="Helical" evidence="6">
    <location>
        <begin position="36"/>
        <end position="58"/>
    </location>
</feature>
<comment type="caution">
    <text evidence="7">The sequence shown here is derived from an EMBL/GenBank/DDBJ whole genome shotgun (WGS) entry which is preliminary data.</text>
</comment>
<reference evidence="7 8" key="1">
    <citation type="submission" date="2019-07" db="EMBL/GenBank/DDBJ databases">
        <title>Whole genome shotgun sequence of Aneurinibacillus danicus NBRC 102444.</title>
        <authorList>
            <person name="Hosoyama A."/>
            <person name="Uohara A."/>
            <person name="Ohji S."/>
            <person name="Ichikawa N."/>
        </authorList>
    </citation>
    <scope>NUCLEOTIDE SEQUENCE [LARGE SCALE GENOMIC DNA]</scope>
    <source>
        <strain evidence="7 8">NBRC 102444</strain>
    </source>
</reference>
<feature type="transmembrane region" description="Helical" evidence="6">
    <location>
        <begin position="321"/>
        <end position="342"/>
    </location>
</feature>
<comment type="subcellular location">
    <subcellularLocation>
        <location evidence="1">Cell membrane</location>
        <topology evidence="1">Multi-pass membrane protein</topology>
    </subcellularLocation>
</comment>
<evidence type="ECO:0000256" key="5">
    <source>
        <dbReference type="ARBA" id="ARBA00023136"/>
    </source>
</evidence>